<dbReference type="PANTHER" id="PTHR33112:SF13">
    <property type="entry name" value="HETEROKARYON INCOMPATIBILITY DOMAIN-CONTAINING PROTEIN"/>
    <property type="match status" value="1"/>
</dbReference>
<dbReference type="Pfam" id="PF06985">
    <property type="entry name" value="HET"/>
    <property type="match status" value="1"/>
</dbReference>
<dbReference type="Proteomes" id="UP000250266">
    <property type="component" value="Unassembled WGS sequence"/>
</dbReference>
<organism evidence="2 3">
    <name type="scientific">Lepidopterella palustris CBS 459.81</name>
    <dbReference type="NCBI Taxonomy" id="1314670"/>
    <lineage>
        <taxon>Eukaryota</taxon>
        <taxon>Fungi</taxon>
        <taxon>Dikarya</taxon>
        <taxon>Ascomycota</taxon>
        <taxon>Pezizomycotina</taxon>
        <taxon>Dothideomycetes</taxon>
        <taxon>Pleosporomycetidae</taxon>
        <taxon>Mytilinidiales</taxon>
        <taxon>Argynnaceae</taxon>
        <taxon>Lepidopterella</taxon>
    </lineage>
</organism>
<evidence type="ECO:0000259" key="1">
    <source>
        <dbReference type="Pfam" id="PF06985"/>
    </source>
</evidence>
<dbReference type="EMBL" id="KV744903">
    <property type="protein sequence ID" value="OCK81956.1"/>
    <property type="molecule type" value="Genomic_DNA"/>
</dbReference>
<feature type="domain" description="Heterokaryon incompatibility" evidence="1">
    <location>
        <begin position="30"/>
        <end position="138"/>
    </location>
</feature>
<dbReference type="AlphaFoldDB" id="A0A8E2EDU1"/>
<reference evidence="2 3" key="1">
    <citation type="journal article" date="2016" name="Nat. Commun.">
        <title>Ectomycorrhizal ecology is imprinted in the genome of the dominant symbiotic fungus Cenococcum geophilum.</title>
        <authorList>
            <consortium name="DOE Joint Genome Institute"/>
            <person name="Peter M."/>
            <person name="Kohler A."/>
            <person name="Ohm R.A."/>
            <person name="Kuo A."/>
            <person name="Krutzmann J."/>
            <person name="Morin E."/>
            <person name="Arend M."/>
            <person name="Barry K.W."/>
            <person name="Binder M."/>
            <person name="Choi C."/>
            <person name="Clum A."/>
            <person name="Copeland A."/>
            <person name="Grisel N."/>
            <person name="Haridas S."/>
            <person name="Kipfer T."/>
            <person name="LaButti K."/>
            <person name="Lindquist E."/>
            <person name="Lipzen A."/>
            <person name="Maire R."/>
            <person name="Meier B."/>
            <person name="Mihaltcheva S."/>
            <person name="Molinier V."/>
            <person name="Murat C."/>
            <person name="Poggeler S."/>
            <person name="Quandt C.A."/>
            <person name="Sperisen C."/>
            <person name="Tritt A."/>
            <person name="Tisserant E."/>
            <person name="Crous P.W."/>
            <person name="Henrissat B."/>
            <person name="Nehls U."/>
            <person name="Egli S."/>
            <person name="Spatafora J.W."/>
            <person name="Grigoriev I.V."/>
            <person name="Martin F.M."/>
        </authorList>
    </citation>
    <scope>NUCLEOTIDE SEQUENCE [LARGE SCALE GENOMIC DNA]</scope>
    <source>
        <strain evidence="2 3">CBS 459.81</strain>
    </source>
</reference>
<evidence type="ECO:0000313" key="3">
    <source>
        <dbReference type="Proteomes" id="UP000250266"/>
    </source>
</evidence>
<proteinExistence type="predicted"/>
<sequence length="280" mass="32540">MRPLPTRVLDLGGETPSLNIYESRNELGRYGCLSHCWGSSQPVITESSNLDRHKERVEWSALPKTFQDAISFARYLQIRFLWIDSLCIIQDNEADWQRESAKMASIYQNAYVVLAATRSSNADGGCFSKTHTEYQAHEQFPLLTRAWTYQELLLGARIVHFAEHELVWECQESTRCQCGGVKTDVYPLERYSRLAKRWRAIVEEYSKLKLTCEKDKLPALSGLARYMQQYRTDRYLAGLWEDELPISLLWRPTEPGRTYRPSKYTAPSWSWASVVGKIYF</sequence>
<feature type="non-terminal residue" evidence="2">
    <location>
        <position position="280"/>
    </location>
</feature>
<accession>A0A8E2EDU1</accession>
<name>A0A8E2EDU1_9PEZI</name>
<gene>
    <name evidence="2" type="ORF">K432DRAFT_350008</name>
</gene>
<evidence type="ECO:0000313" key="2">
    <source>
        <dbReference type="EMBL" id="OCK81956.1"/>
    </source>
</evidence>
<protein>
    <submittedName>
        <fullName evidence="2">HET-domain-containing protein</fullName>
    </submittedName>
</protein>
<dbReference type="InterPro" id="IPR010730">
    <property type="entry name" value="HET"/>
</dbReference>
<keyword evidence="3" id="KW-1185">Reference proteome</keyword>
<dbReference type="PANTHER" id="PTHR33112">
    <property type="entry name" value="DOMAIN PROTEIN, PUTATIVE-RELATED"/>
    <property type="match status" value="1"/>
</dbReference>
<dbReference type="OrthoDB" id="5362512at2759"/>